<dbReference type="GO" id="GO:0005524">
    <property type="term" value="F:ATP binding"/>
    <property type="evidence" value="ECO:0007669"/>
    <property type="project" value="UniProtKB-KW"/>
</dbReference>
<dbReference type="SUPFAM" id="SSF56112">
    <property type="entry name" value="Protein kinase-like (PK-like)"/>
    <property type="match status" value="1"/>
</dbReference>
<dbReference type="FunFam" id="1.10.510.10:FF:001270">
    <property type="entry name" value="Uncharacterized protein"/>
    <property type="match status" value="1"/>
</dbReference>
<dbReference type="InterPro" id="IPR001245">
    <property type="entry name" value="Ser-Thr/Tyr_kinase_cat_dom"/>
</dbReference>
<dbReference type="CDD" id="cd01098">
    <property type="entry name" value="PAN_AP_plant"/>
    <property type="match status" value="1"/>
</dbReference>
<evidence type="ECO:0000256" key="4">
    <source>
        <dbReference type="ARBA" id="ARBA00022741"/>
    </source>
</evidence>
<dbReference type="InterPro" id="IPR011009">
    <property type="entry name" value="Kinase-like_dom_sf"/>
</dbReference>
<keyword evidence="7" id="KW-1015">Disulfide bond</keyword>
<dbReference type="SMART" id="SM00473">
    <property type="entry name" value="PAN_AP"/>
    <property type="match status" value="1"/>
</dbReference>
<dbReference type="SMART" id="SM00220">
    <property type="entry name" value="S_TKc"/>
    <property type="match status" value="1"/>
</dbReference>
<proteinExistence type="predicted"/>
<evidence type="ECO:0008006" key="12">
    <source>
        <dbReference type="Google" id="ProtNLM"/>
    </source>
</evidence>
<feature type="domain" description="Apple" evidence="10">
    <location>
        <begin position="445"/>
        <end position="530"/>
    </location>
</feature>
<dbReference type="GO" id="GO:0004674">
    <property type="term" value="F:protein serine/threonine kinase activity"/>
    <property type="evidence" value="ECO:0007669"/>
    <property type="project" value="UniProtKB-KW"/>
</dbReference>
<evidence type="ECO:0000256" key="7">
    <source>
        <dbReference type="ARBA" id="ARBA00023157"/>
    </source>
</evidence>
<dbReference type="FunFam" id="3.30.200.20:FF:000951">
    <property type="entry name" value="Uncharacterized protein"/>
    <property type="match status" value="1"/>
</dbReference>
<dbReference type="EMBL" id="CAADRP010001687">
    <property type="protein sequence ID" value="VFU48173.1"/>
    <property type="molecule type" value="Genomic_DNA"/>
</dbReference>
<dbReference type="InterPro" id="IPR008271">
    <property type="entry name" value="Ser/Thr_kinase_AS"/>
</dbReference>
<dbReference type="GO" id="GO:0005886">
    <property type="term" value="C:plasma membrane"/>
    <property type="evidence" value="ECO:0007669"/>
    <property type="project" value="TreeGrafter"/>
</dbReference>
<dbReference type="Pfam" id="PF07714">
    <property type="entry name" value="PK_Tyr_Ser-Thr"/>
    <property type="match status" value="1"/>
</dbReference>
<dbReference type="InterPro" id="IPR036426">
    <property type="entry name" value="Bulb-type_lectin_dom_sf"/>
</dbReference>
<keyword evidence="3" id="KW-0732">Signal</keyword>
<feature type="transmembrane region" description="Helical" evidence="8">
    <location>
        <begin position="579"/>
        <end position="600"/>
    </location>
</feature>
<evidence type="ECO:0000256" key="8">
    <source>
        <dbReference type="SAM" id="Phobius"/>
    </source>
</evidence>
<evidence type="ECO:0000313" key="11">
    <source>
        <dbReference type="EMBL" id="VFU48173.1"/>
    </source>
</evidence>
<dbReference type="Gene3D" id="3.30.200.20">
    <property type="entry name" value="Phosphorylase Kinase, domain 1"/>
    <property type="match status" value="1"/>
</dbReference>
<organism evidence="11">
    <name type="scientific">Salix viminalis</name>
    <name type="common">Common osier</name>
    <name type="synonym">Basket willow</name>
    <dbReference type="NCBI Taxonomy" id="40686"/>
    <lineage>
        <taxon>Eukaryota</taxon>
        <taxon>Viridiplantae</taxon>
        <taxon>Streptophyta</taxon>
        <taxon>Embryophyta</taxon>
        <taxon>Tracheophyta</taxon>
        <taxon>Spermatophyta</taxon>
        <taxon>Magnoliopsida</taxon>
        <taxon>eudicotyledons</taxon>
        <taxon>Gunneridae</taxon>
        <taxon>Pentapetalae</taxon>
        <taxon>rosids</taxon>
        <taxon>fabids</taxon>
        <taxon>Malpighiales</taxon>
        <taxon>Salicaceae</taxon>
        <taxon>Saliceae</taxon>
        <taxon>Salix</taxon>
    </lineage>
</organism>
<sequence length="973" mass="109076">MSNCKFCTVGVLRQAFCFEKLKKTVFLICNELLLNFAILPRILKFLRSEVVSASSSKFLAAIAKAVDVHSYDSSKEEIRFAPASIPVSHCISSFLNLNLIFHFDFHIHLPGQNTFTVSLFFFPQSTTSQPAEADSLLFLMKGIFYEDSPGYRGCNLLLIARGHVVVVVTPNSFANDGEGDTDALSCVPGQSLSQLLHLNPKFERMRVKTNPCFWLFVLLWLFVYHRTCFSSDKILVGQSLNVNQTLVSQNGVFELGFFRRGTPHNIYLGIWYRNFADKTKVWVANRESPSNDLNSSKLELLSIMVTDLASSMQNTIKQKQYLDDGTCHKRCQIITYIGKVLIIQLTRGYWRKAGINKRTGKCRGLFPEKPEDPAPGMFSLGRQMEAVRFSWSGTGHTDQASVYGICGVFGVFHNSSSDCECLKGFKQLVQNDRSSGCVRKSPLQCQNKKSIGKEDGFLKMSNLTLPANSKTYQKVSAGGCRLDCMEKCSCMAYTYNNNIGCSLWEGDLIDLQQSGVADGRAGAEIYIRLAASEPELQIAMQYPNSLGCGYSNNSDYLRPLHVLQMYVQRKAHTQRIAGYFNKVIVVIVVIFLIQVTIMLFDFDTNPASTHNESSSVDNRKKRWSKNMELPLFSYESVSVATGQFSDKLGEGGFGPVYKGKLPTGLEVAVKRLSERSGQGLEEFRNETILIAKLQHRNLVRLLGSCIERDEKMLIYEYMPNKSLDFFLFMQTEDNLDWGTRIRIIEGTAQGLLYLHKYSRLRIIHRDLKPSNILLDSEMNPKISDFGMARIFGGNETQGNTNRIVGTYGYMSPEYAMDGLFSIKSDVFSFGVLVLEIVSGRKNTSFYHSDSLYLLGHAWMLWSSNKASDLMDPTLGDPPSTSILLRYINIGLLCVQESPADRPTMSDVISMIVNEHVALPEPKHPAFVAVRNVAEPGSLMSSAGVPSTNNVTITAIDGDNFHRIRCILCFSFSY</sequence>
<evidence type="ECO:0000256" key="1">
    <source>
        <dbReference type="ARBA" id="ARBA00022527"/>
    </source>
</evidence>
<protein>
    <recommendedName>
        <fullName evidence="12">Non-specific serine/threonine protein kinase</fullName>
    </recommendedName>
</protein>
<dbReference type="Pfam" id="PF08276">
    <property type="entry name" value="PAN_2"/>
    <property type="match status" value="1"/>
</dbReference>
<keyword evidence="6" id="KW-0067">ATP-binding</keyword>
<evidence type="ECO:0000256" key="6">
    <source>
        <dbReference type="ARBA" id="ARBA00022840"/>
    </source>
</evidence>
<accession>A0A6N2M6N9</accession>
<dbReference type="PROSITE" id="PS50011">
    <property type="entry name" value="PROTEIN_KINASE_DOM"/>
    <property type="match status" value="1"/>
</dbReference>
<keyword evidence="8" id="KW-1133">Transmembrane helix</keyword>
<name>A0A6N2M6N9_SALVM</name>
<evidence type="ECO:0000256" key="3">
    <source>
        <dbReference type="ARBA" id="ARBA00022729"/>
    </source>
</evidence>
<dbReference type="CDD" id="cd14066">
    <property type="entry name" value="STKc_IRAK"/>
    <property type="match status" value="1"/>
</dbReference>
<keyword evidence="1" id="KW-0723">Serine/threonine-protein kinase</keyword>
<dbReference type="Gene3D" id="2.90.10.10">
    <property type="entry name" value="Bulb-type lectin domain"/>
    <property type="match status" value="1"/>
</dbReference>
<keyword evidence="8" id="KW-0472">Membrane</keyword>
<dbReference type="AlphaFoldDB" id="A0A6N2M6N9"/>
<reference evidence="11" key="1">
    <citation type="submission" date="2019-03" db="EMBL/GenBank/DDBJ databases">
        <authorList>
            <person name="Mank J."/>
            <person name="Almeida P."/>
        </authorList>
    </citation>
    <scope>NUCLEOTIDE SEQUENCE</scope>
    <source>
        <strain evidence="11">78183</strain>
    </source>
</reference>
<dbReference type="PROSITE" id="PS00108">
    <property type="entry name" value="PROTEIN_KINASE_ST"/>
    <property type="match status" value="1"/>
</dbReference>
<evidence type="ECO:0000259" key="10">
    <source>
        <dbReference type="PROSITE" id="PS50948"/>
    </source>
</evidence>
<feature type="domain" description="Protein kinase" evidence="9">
    <location>
        <begin position="642"/>
        <end position="926"/>
    </location>
</feature>
<gene>
    <name evidence="11" type="ORF">SVIM_LOCUS313708</name>
</gene>
<dbReference type="Gene3D" id="1.10.510.10">
    <property type="entry name" value="Transferase(Phosphotransferase) domain 1"/>
    <property type="match status" value="1"/>
</dbReference>
<evidence type="ECO:0000256" key="2">
    <source>
        <dbReference type="ARBA" id="ARBA00022679"/>
    </source>
</evidence>
<dbReference type="PANTHER" id="PTHR27002">
    <property type="entry name" value="RECEPTOR-LIKE SERINE/THREONINE-PROTEIN KINASE SD1-8"/>
    <property type="match status" value="1"/>
</dbReference>
<evidence type="ECO:0000256" key="5">
    <source>
        <dbReference type="ARBA" id="ARBA00022777"/>
    </source>
</evidence>
<dbReference type="FunFam" id="1.10.510.10:FF:001019">
    <property type="entry name" value="G-type lectin S-receptor-like serine/threonine-protein kinase B120"/>
    <property type="match status" value="1"/>
</dbReference>
<keyword evidence="4" id="KW-0547">Nucleotide-binding</keyword>
<dbReference type="PROSITE" id="PS50948">
    <property type="entry name" value="PAN"/>
    <property type="match status" value="1"/>
</dbReference>
<dbReference type="PANTHER" id="PTHR27002:SF812">
    <property type="entry name" value="RECEPTOR-LIKE SERINE_THREONINE-PROTEIN KINASE"/>
    <property type="match status" value="1"/>
</dbReference>
<keyword evidence="5" id="KW-0418">Kinase</keyword>
<evidence type="ECO:0000259" key="9">
    <source>
        <dbReference type="PROSITE" id="PS50011"/>
    </source>
</evidence>
<keyword evidence="8" id="KW-0812">Transmembrane</keyword>
<keyword evidence="2" id="KW-0808">Transferase</keyword>
<dbReference type="InterPro" id="IPR000719">
    <property type="entry name" value="Prot_kinase_dom"/>
</dbReference>
<dbReference type="InterPro" id="IPR003609">
    <property type="entry name" value="Pan_app"/>
</dbReference>